<dbReference type="SUPFAM" id="SSF109755">
    <property type="entry name" value="PhoU-like"/>
    <property type="match status" value="1"/>
</dbReference>
<dbReference type="Gene3D" id="1.20.58.220">
    <property type="entry name" value="Phosphate transport system protein phou homolog 2, domain 2"/>
    <property type="match status" value="1"/>
</dbReference>
<dbReference type="RefSeq" id="WP_014811470.1">
    <property type="nucleotide sequence ID" value="NC_018025.1"/>
</dbReference>
<dbReference type="PATRIC" id="fig|706587.4.peg.4204"/>
<dbReference type="HOGENOM" id="CLU_1145755_0_0_7"/>
<dbReference type="EMBL" id="CP003360">
    <property type="protein sequence ID" value="AFM26342.1"/>
    <property type="molecule type" value="Genomic_DNA"/>
</dbReference>
<evidence type="ECO:0008006" key="3">
    <source>
        <dbReference type="Google" id="ProtNLM"/>
    </source>
</evidence>
<evidence type="ECO:0000313" key="1">
    <source>
        <dbReference type="EMBL" id="AFM26342.1"/>
    </source>
</evidence>
<proteinExistence type="predicted"/>
<gene>
    <name evidence="1" type="ordered locus">Desti_3697</name>
</gene>
<organism evidence="1 2">
    <name type="scientific">Desulfomonile tiedjei (strain ATCC 49306 / DSM 6799 / DCB-1)</name>
    <dbReference type="NCBI Taxonomy" id="706587"/>
    <lineage>
        <taxon>Bacteria</taxon>
        <taxon>Pseudomonadati</taxon>
        <taxon>Thermodesulfobacteriota</taxon>
        <taxon>Desulfomonilia</taxon>
        <taxon>Desulfomonilales</taxon>
        <taxon>Desulfomonilaceae</taxon>
        <taxon>Desulfomonile</taxon>
    </lineage>
</organism>
<dbReference type="InterPro" id="IPR038078">
    <property type="entry name" value="PhoU-like_sf"/>
</dbReference>
<dbReference type="AlphaFoldDB" id="I4C9V1"/>
<protein>
    <recommendedName>
        <fullName evidence="3">PhoU domain-containing protein</fullName>
    </recommendedName>
</protein>
<dbReference type="OrthoDB" id="5387298at2"/>
<name>I4C9V1_DESTA</name>
<accession>I4C9V1</accession>
<keyword evidence="2" id="KW-1185">Reference proteome</keyword>
<dbReference type="eggNOG" id="COG1283">
    <property type="taxonomic scope" value="Bacteria"/>
</dbReference>
<sequence length="242" mass="26979">MKSKEVFFNPFRLLSPKLDAEASRLEQLYETPPTEITCLEEGLVIMLSKLETLAELAFKTLLSGDPSLLEQGKVIAHEVHAEEKSLTGAIVCYPQTTGPVLKTVILFPGRLERIGDFMENILNCSLIKSRDGIVFSDKAIEELTETFKTLTGIFRKLRDTILNPSPDVLNELLSEEKRLAQMNLEFAFAHEERLVDGTCLPKASSLYLDILDSVRNACRHLILMTESLLTLVSTDGRPAGNV</sequence>
<evidence type="ECO:0000313" key="2">
    <source>
        <dbReference type="Proteomes" id="UP000006055"/>
    </source>
</evidence>
<reference evidence="2" key="1">
    <citation type="submission" date="2012-06" db="EMBL/GenBank/DDBJ databases">
        <title>Complete sequence of chromosome of Desulfomonile tiedjei DSM 6799.</title>
        <authorList>
            <person name="Lucas S."/>
            <person name="Copeland A."/>
            <person name="Lapidus A."/>
            <person name="Glavina del Rio T."/>
            <person name="Dalin E."/>
            <person name="Tice H."/>
            <person name="Bruce D."/>
            <person name="Goodwin L."/>
            <person name="Pitluck S."/>
            <person name="Peters L."/>
            <person name="Ovchinnikova G."/>
            <person name="Zeytun A."/>
            <person name="Lu M."/>
            <person name="Kyrpides N."/>
            <person name="Mavromatis K."/>
            <person name="Ivanova N."/>
            <person name="Brettin T."/>
            <person name="Detter J.C."/>
            <person name="Han C."/>
            <person name="Larimer F."/>
            <person name="Land M."/>
            <person name="Hauser L."/>
            <person name="Markowitz V."/>
            <person name="Cheng J.-F."/>
            <person name="Hugenholtz P."/>
            <person name="Woyke T."/>
            <person name="Wu D."/>
            <person name="Spring S."/>
            <person name="Schroeder M."/>
            <person name="Brambilla E."/>
            <person name="Klenk H.-P."/>
            <person name="Eisen J.A."/>
        </authorList>
    </citation>
    <scope>NUCLEOTIDE SEQUENCE [LARGE SCALE GENOMIC DNA]</scope>
    <source>
        <strain evidence="2">ATCC 49306 / DSM 6799 / DCB-1</strain>
    </source>
</reference>
<dbReference type="Proteomes" id="UP000006055">
    <property type="component" value="Chromosome"/>
</dbReference>
<dbReference type="KEGG" id="dti:Desti_3697"/>